<sequence>MMLAIKKEIEELKGELMIYKAALSNEMLSSRLKQLEKFKGARSARDVDFFWEMEQYFRAMGIEDDVIKVNTTSIYFIDMVLLWWSCRSIDEKRGENVIETWKEFQ</sequence>
<name>A0A7J9I6Z5_9ROSI</name>
<protein>
    <submittedName>
        <fullName evidence="1">Uncharacterized protein</fullName>
    </submittedName>
</protein>
<gene>
    <name evidence="1" type="ORF">Gohar_021726</name>
</gene>
<accession>A0A7J9I6Z5</accession>
<proteinExistence type="predicted"/>
<evidence type="ECO:0000313" key="1">
    <source>
        <dbReference type="EMBL" id="MBA0817891.1"/>
    </source>
</evidence>
<comment type="caution">
    <text evidence="1">The sequence shown here is derived from an EMBL/GenBank/DDBJ whole genome shotgun (WGS) entry which is preliminary data.</text>
</comment>
<dbReference type="OrthoDB" id="1000653at2759"/>
<dbReference type="EMBL" id="JABFAD010136480">
    <property type="protein sequence ID" value="MBA0817891.1"/>
    <property type="molecule type" value="Genomic_DNA"/>
</dbReference>
<dbReference type="AlphaFoldDB" id="A0A7J9I6Z5"/>
<dbReference type="Proteomes" id="UP000593560">
    <property type="component" value="Unassembled WGS sequence"/>
</dbReference>
<reference evidence="1 2" key="1">
    <citation type="journal article" date="2019" name="Genome Biol. Evol.">
        <title>Insights into the evolution of the New World diploid cottons (Gossypium, subgenus Houzingenia) based on genome sequencing.</title>
        <authorList>
            <person name="Grover C.E."/>
            <person name="Arick M.A. 2nd"/>
            <person name="Thrash A."/>
            <person name="Conover J.L."/>
            <person name="Sanders W.S."/>
            <person name="Peterson D.G."/>
            <person name="Frelichowski J.E."/>
            <person name="Scheffler J.A."/>
            <person name="Scheffler B.E."/>
            <person name="Wendel J.F."/>
        </authorList>
    </citation>
    <scope>NUCLEOTIDE SEQUENCE [LARGE SCALE GENOMIC DNA]</scope>
    <source>
        <strain evidence="1">0</strain>
        <tissue evidence="1">Leaf</tissue>
    </source>
</reference>
<keyword evidence="2" id="KW-1185">Reference proteome</keyword>
<feature type="non-terminal residue" evidence="1">
    <location>
        <position position="105"/>
    </location>
</feature>
<organism evidence="1 2">
    <name type="scientific">Gossypium harknessii</name>
    <dbReference type="NCBI Taxonomy" id="34285"/>
    <lineage>
        <taxon>Eukaryota</taxon>
        <taxon>Viridiplantae</taxon>
        <taxon>Streptophyta</taxon>
        <taxon>Embryophyta</taxon>
        <taxon>Tracheophyta</taxon>
        <taxon>Spermatophyta</taxon>
        <taxon>Magnoliopsida</taxon>
        <taxon>eudicotyledons</taxon>
        <taxon>Gunneridae</taxon>
        <taxon>Pentapetalae</taxon>
        <taxon>rosids</taxon>
        <taxon>malvids</taxon>
        <taxon>Malvales</taxon>
        <taxon>Malvaceae</taxon>
        <taxon>Malvoideae</taxon>
        <taxon>Gossypium</taxon>
    </lineage>
</organism>
<evidence type="ECO:0000313" key="2">
    <source>
        <dbReference type="Proteomes" id="UP000593560"/>
    </source>
</evidence>